<protein>
    <submittedName>
        <fullName evidence="2">Uncharacterized protein</fullName>
    </submittedName>
</protein>
<name>A0A7V2ZK45_9BACT</name>
<dbReference type="AlphaFoldDB" id="A0A7V2ZK45"/>
<reference evidence="2" key="1">
    <citation type="journal article" date="2020" name="mSystems">
        <title>Genome- and Community-Level Interaction Insights into Carbon Utilization and Element Cycling Functions of Hydrothermarchaeota in Hydrothermal Sediment.</title>
        <authorList>
            <person name="Zhou Z."/>
            <person name="Liu Y."/>
            <person name="Xu W."/>
            <person name="Pan J."/>
            <person name="Luo Z.H."/>
            <person name="Li M."/>
        </authorList>
    </citation>
    <scope>NUCLEOTIDE SEQUENCE [LARGE SCALE GENOMIC DNA]</scope>
    <source>
        <strain evidence="2">SpSt-479</strain>
    </source>
</reference>
<evidence type="ECO:0000313" key="2">
    <source>
        <dbReference type="EMBL" id="HFI91425.1"/>
    </source>
</evidence>
<keyword evidence="1" id="KW-0175">Coiled coil</keyword>
<evidence type="ECO:0000256" key="1">
    <source>
        <dbReference type="SAM" id="Coils"/>
    </source>
</evidence>
<dbReference type="RefSeq" id="WP_304147042.1">
    <property type="nucleotide sequence ID" value="NZ_JAOAIE010000103.1"/>
</dbReference>
<comment type="caution">
    <text evidence="2">The sequence shown here is derived from an EMBL/GenBank/DDBJ whole genome shotgun (WGS) entry which is preliminary data.</text>
</comment>
<feature type="coiled-coil region" evidence="1">
    <location>
        <begin position="28"/>
        <end position="69"/>
    </location>
</feature>
<organism evidence="2">
    <name type="scientific">Ignavibacterium album</name>
    <dbReference type="NCBI Taxonomy" id="591197"/>
    <lineage>
        <taxon>Bacteria</taxon>
        <taxon>Pseudomonadati</taxon>
        <taxon>Ignavibacteriota</taxon>
        <taxon>Ignavibacteria</taxon>
        <taxon>Ignavibacteriales</taxon>
        <taxon>Ignavibacteriaceae</taxon>
        <taxon>Ignavibacterium</taxon>
    </lineage>
</organism>
<proteinExistence type="predicted"/>
<gene>
    <name evidence="2" type="ORF">ENS31_07835</name>
</gene>
<sequence>MFDFTKYDALIQDLTLIESEIAAIVEKLHVSSQREQELEIQLAKVKQENAVLLKRINELEHQLENSQIKSENEYFGSLNTKEKEVLKQKIQNLITRIEYHLSS</sequence>
<accession>A0A7V2ZK45</accession>
<dbReference type="EMBL" id="DSUJ01000008">
    <property type="protein sequence ID" value="HFI91425.1"/>
    <property type="molecule type" value="Genomic_DNA"/>
</dbReference>